<dbReference type="GO" id="GO:0051082">
    <property type="term" value="F:unfolded protein binding"/>
    <property type="evidence" value="ECO:0007669"/>
    <property type="project" value="TreeGrafter"/>
</dbReference>
<feature type="domain" description="SHSP" evidence="3">
    <location>
        <begin position="103"/>
        <end position="219"/>
    </location>
</feature>
<keyword evidence="5" id="KW-1185">Reference proteome</keyword>
<dbReference type="OrthoDB" id="1431247at2759"/>
<dbReference type="GO" id="GO:0042026">
    <property type="term" value="P:protein refolding"/>
    <property type="evidence" value="ECO:0007669"/>
    <property type="project" value="TreeGrafter"/>
</dbReference>
<dbReference type="SUPFAM" id="SSF49764">
    <property type="entry name" value="HSP20-like chaperones"/>
    <property type="match status" value="1"/>
</dbReference>
<comment type="similarity">
    <text evidence="1 2">Belongs to the small heat shock protein (HSP20) family.</text>
</comment>
<evidence type="ECO:0000313" key="5">
    <source>
        <dbReference type="Proteomes" id="UP000746747"/>
    </source>
</evidence>
<dbReference type="PANTHER" id="PTHR45640:SF24">
    <property type="entry name" value="SHSP DOMAIN-CONTAINING PROTEIN"/>
    <property type="match status" value="1"/>
</dbReference>
<dbReference type="InterPro" id="IPR008978">
    <property type="entry name" value="HSP20-like_chaperone"/>
</dbReference>
<dbReference type="GO" id="GO:0009408">
    <property type="term" value="P:response to heat"/>
    <property type="evidence" value="ECO:0007669"/>
    <property type="project" value="TreeGrafter"/>
</dbReference>
<evidence type="ECO:0000259" key="3">
    <source>
        <dbReference type="PROSITE" id="PS01031"/>
    </source>
</evidence>
<dbReference type="Pfam" id="PF00011">
    <property type="entry name" value="HSP20"/>
    <property type="match status" value="1"/>
</dbReference>
<evidence type="ECO:0000256" key="2">
    <source>
        <dbReference type="RuleBase" id="RU003616"/>
    </source>
</evidence>
<dbReference type="CDD" id="cd06526">
    <property type="entry name" value="metazoan_ACD"/>
    <property type="match status" value="1"/>
</dbReference>
<protein>
    <recommendedName>
        <fullName evidence="3">SHSP domain-containing protein</fullName>
    </recommendedName>
</protein>
<evidence type="ECO:0000313" key="4">
    <source>
        <dbReference type="EMBL" id="CAG9530596.1"/>
    </source>
</evidence>
<dbReference type="Proteomes" id="UP000746747">
    <property type="component" value="Unassembled WGS sequence"/>
</dbReference>
<dbReference type="PROSITE" id="PS01031">
    <property type="entry name" value="SHSP"/>
    <property type="match status" value="1"/>
</dbReference>
<gene>
    <name evidence="4" type="ORF">CJOHNSTONI_LOCUS1081</name>
</gene>
<sequence>MSRVYESNEYYKNLMGVDNSLEKDCGEWKRQKSVAQKIVQQQHTTSMPITYIARPSYRPIDDGLRQSGRPKYPDKVMASNSSMACRSAKSLNTTNQSHTLLELRSCPVSSQISSSDIINTEHGFTIQLNTKHFQPRDIQITLHQHTLSVIGDRLEDDGTGAQRLRRSFTRKYTIPSDVRLSSISSYITNNGYLIIKGSRKGWKETDLTEHLACSSISNESMISAV</sequence>
<dbReference type="EMBL" id="CAKAEH010000322">
    <property type="protein sequence ID" value="CAG9530596.1"/>
    <property type="molecule type" value="Genomic_DNA"/>
</dbReference>
<dbReference type="GO" id="GO:0005737">
    <property type="term" value="C:cytoplasm"/>
    <property type="evidence" value="ECO:0007669"/>
    <property type="project" value="TreeGrafter"/>
</dbReference>
<evidence type="ECO:0000256" key="1">
    <source>
        <dbReference type="PROSITE-ProRule" id="PRU00285"/>
    </source>
</evidence>
<proteinExistence type="inferred from homology"/>
<reference evidence="4" key="1">
    <citation type="submission" date="2021-09" db="EMBL/GenBank/DDBJ databases">
        <authorList>
            <consortium name="Pathogen Informatics"/>
        </authorList>
    </citation>
    <scope>NUCLEOTIDE SEQUENCE</scope>
</reference>
<dbReference type="PANTHER" id="PTHR45640">
    <property type="entry name" value="HEAT SHOCK PROTEIN HSP-12.2-RELATED"/>
    <property type="match status" value="1"/>
</dbReference>
<dbReference type="InterPro" id="IPR002068">
    <property type="entry name" value="A-crystallin/Hsp20_dom"/>
</dbReference>
<dbReference type="InterPro" id="IPR001436">
    <property type="entry name" value="Alpha-crystallin/sHSP_animal"/>
</dbReference>
<accession>A0A8J2LMB9</accession>
<dbReference type="AlphaFoldDB" id="A0A8J2LMB9"/>
<dbReference type="Gene3D" id="2.60.40.790">
    <property type="match status" value="1"/>
</dbReference>
<dbReference type="GO" id="GO:0005634">
    <property type="term" value="C:nucleus"/>
    <property type="evidence" value="ECO:0007669"/>
    <property type="project" value="TreeGrafter"/>
</dbReference>
<name>A0A8J2LMB9_9BILA</name>
<comment type="caution">
    <text evidence="4">The sequence shown here is derived from an EMBL/GenBank/DDBJ whole genome shotgun (WGS) entry which is preliminary data.</text>
</comment>
<organism evidence="4 5">
    <name type="scientific">Cercopithifilaria johnstoni</name>
    <dbReference type="NCBI Taxonomy" id="2874296"/>
    <lineage>
        <taxon>Eukaryota</taxon>
        <taxon>Metazoa</taxon>
        <taxon>Ecdysozoa</taxon>
        <taxon>Nematoda</taxon>
        <taxon>Chromadorea</taxon>
        <taxon>Rhabditida</taxon>
        <taxon>Spirurina</taxon>
        <taxon>Spiruromorpha</taxon>
        <taxon>Filarioidea</taxon>
        <taxon>Onchocercidae</taxon>
        <taxon>Cercopithifilaria</taxon>
    </lineage>
</organism>